<keyword evidence="1" id="KW-0233">DNA recombination</keyword>
<accession>A0A246S4I8</accession>
<comment type="caution">
    <text evidence="2">The sequence shown here is derived from an EMBL/GenBank/DDBJ whole genome shotgun (WGS) entry which is preliminary data.</text>
</comment>
<gene>
    <name evidence="2" type="ORF">JI62_03195</name>
</gene>
<dbReference type="GO" id="GO:0006310">
    <property type="term" value="P:DNA recombination"/>
    <property type="evidence" value="ECO:0007669"/>
    <property type="project" value="UniProtKB-KW"/>
</dbReference>
<dbReference type="Gene3D" id="1.10.443.10">
    <property type="entry name" value="Intergrase catalytic core"/>
    <property type="match status" value="1"/>
</dbReference>
<evidence type="ECO:0000313" key="3">
    <source>
        <dbReference type="Proteomes" id="UP000197334"/>
    </source>
</evidence>
<keyword evidence="3" id="KW-1185">Reference proteome</keyword>
<evidence type="ECO:0000256" key="1">
    <source>
        <dbReference type="ARBA" id="ARBA00023172"/>
    </source>
</evidence>
<dbReference type="GO" id="GO:0015074">
    <property type="term" value="P:DNA integration"/>
    <property type="evidence" value="ECO:0007669"/>
    <property type="project" value="InterPro"/>
</dbReference>
<evidence type="ECO:0000313" key="2">
    <source>
        <dbReference type="EMBL" id="OWV31140.1"/>
    </source>
</evidence>
<dbReference type="InterPro" id="IPR013762">
    <property type="entry name" value="Integrase-like_cat_sf"/>
</dbReference>
<protein>
    <recommendedName>
        <fullName evidence="4">Tyr recombinase domain-containing protein</fullName>
    </recommendedName>
</protein>
<dbReference type="Proteomes" id="UP000197334">
    <property type="component" value="Unassembled WGS sequence"/>
</dbReference>
<proteinExistence type="predicted"/>
<name>A0A246S4I8_9GAMM</name>
<dbReference type="GO" id="GO:0003677">
    <property type="term" value="F:DNA binding"/>
    <property type="evidence" value="ECO:0007669"/>
    <property type="project" value="InterPro"/>
</dbReference>
<sequence>MTQEDVGDCHSHQLEAVTVSLGKRYRKLVTWAHDEGLLDILQVIYYAQGLSPRNDAIANLVRECSHPESVEILSAWAGDPVVDELQRFVGSFKDSHLIFREYPVEAHAGDVEQNKRQFQEGGVKNKTFLITMITNPQAPASNEELLFWRRLLRLWLVVHASHRVAHQKCIADRNISNAARFITLGPYDEKWQMLDTLLRRCRTYVGDHSPTLERVNDALNFAAEEIRLDYSGDRAASRFFNSISHIARDEVAPINNEVAAPLLLIDRFVQPAVAVIQYVGEESEGTEYQFYAYRQEMGADLDPEEDEGTYVATVDPSDSNAEQRLASRSYFVQTAEESHFLPWSWEKLLPPEKAILLSWIDQELLSSDPTDQLGAVMVWLSVRFSRSLHFTALFRIDDAYGDEWTLAQDFCSIARKSPRRANAWQGSVKALEYIRPLKEVLAIELPVQITKVLQLRASQLKTSLTTLGDLWEDTLPLESWFYQQAQLHFPRVTSAKLAHVWGQVVFDSTQDPHLARLLTAHPNAGLPGASSYATWDITAIEKGLALPLAAYRPFPPSVNLIGSRLSPITSLLRQDIVRARATVEASAEAGLIHYHNALAQYCVMGLYAASGGRYLKDPFESLQHFNISARCLYLNDKMDQGRRSSRVVPLPTRAVELVQCYINHLQSLATALINVNTALADEVQKALATASASALPFFFLLDESLMWHSMSTVDLPSVPLFQWPLPSNVFRHRYAQQLRYLGVPAEIVDGWMGHAERSVATYGDFSPRCWRDDVNDYASAVDAAFDDLGFSTPSASSICPSLANMRGNSVDEKQKAPQAQLFGQRLREKERRQAIQREHEKADADISSYLGRRAISDIQQADVDTLVQRMLHRNNSVIHPYASLRLSVLLRRLEDEGSRYQYAINKRVAEASAEKSLVTTQAVKAVLLITSFAQWADSLRRKGLKAQFSKLGALSVGALLLCLEKRISYQRMLLDVARGRNYRLIQHRQDYLLEYSESLDVTNYLAPVQRHRISYKTASLLAAGQGIQKEVDLSRVQLPNNMVDPPEALSVHLPNTQGASVQTVLATLGELISQANLLTLPGLVAGALAGRVPSTSLPLVDELRILDGVRLVFPSNHSTHDTELNVSTTVTPGWRDISKVEQQENAKRLYALVQDVLKGYTKRQSRRAASQLDKLTNLYGGQVSACVILLVRWISFLMRRGKIGKQNDYAQSSLTRYFSSLKTAFAEFGYQTNLLDHDEEGVTALYAEMLAFAELASQDATYFSHRLRDFHSWAETLGVASPDWQELFVEDDRRSVRPGMLIQSEYLVCQSALLAKWKHHSDEKFLLLGFVLLLTFRFGLRAQEAIGLQRSDWCEYQGSRWVLVRDNAQRKLKSLASRRAVPLLFELEETEEIIIQQVFSRFTSLAGKDTKRPILCEVYESQARLISWALQISPILIQLLRQGTSSVGLTLHHCRHAFYNTLAPSLFGMQSALTQTVTGDADARALRQQVLGVNHSVSRRSGMALARLMGHRHPRIGSLNYSHCLFDWADQLTPVHHQRVRKIDGVLNTDSLLSLKTPVLEHVDIAVGYAELNFMALWKVLRFVGLGMSYERAGRQVNIRPEDIESIAQVIRQAESQMRFKLKKDQDKWINGESHPHILLRSLGEKAWRRFFEHIETVKENDLVDISDSVSLCELPFLISKNRQLLMSHETHLRFFMKVLSLFGVSMQDIHIAARNMPIGLGNALNDNGLCPKGDASYFQIDPFPIVAAGVLDRRQQYAALRLKRLADGAVRNSNELAVAVLACGLFGALSSPVLDSCQ</sequence>
<evidence type="ECO:0008006" key="4">
    <source>
        <dbReference type="Google" id="ProtNLM"/>
    </source>
</evidence>
<dbReference type="EMBL" id="JPUA01000007">
    <property type="protein sequence ID" value="OWV31140.1"/>
    <property type="molecule type" value="Genomic_DNA"/>
</dbReference>
<dbReference type="InterPro" id="IPR011010">
    <property type="entry name" value="DNA_brk_join_enz"/>
</dbReference>
<organism evidence="2 3">
    <name type="scientific">Halomonas campaniensis</name>
    <dbReference type="NCBI Taxonomy" id="213554"/>
    <lineage>
        <taxon>Bacteria</taxon>
        <taxon>Pseudomonadati</taxon>
        <taxon>Pseudomonadota</taxon>
        <taxon>Gammaproteobacteria</taxon>
        <taxon>Oceanospirillales</taxon>
        <taxon>Halomonadaceae</taxon>
        <taxon>Halomonas</taxon>
    </lineage>
</organism>
<dbReference type="SUPFAM" id="SSF56349">
    <property type="entry name" value="DNA breaking-rejoining enzymes"/>
    <property type="match status" value="1"/>
</dbReference>
<reference evidence="2 3" key="1">
    <citation type="submission" date="2014-08" db="EMBL/GenBank/DDBJ databases">
        <title>Draft genome sequence of a novel L-asparaginase producing marine bacterium, Halomonas campaniensis.</title>
        <authorList>
            <person name="Sundarakrishnan B."/>
            <person name="Moushumi Priya A."/>
            <person name="Raman G."/>
            <person name="Sakthivel N."/>
            <person name="Park S."/>
            <person name="Jayachandran S."/>
        </authorList>
    </citation>
    <scope>NUCLEOTIDE SEQUENCE [LARGE SCALE GENOMIC DNA]</scope>
    <source>
        <strain evidence="2 3">SK03</strain>
    </source>
</reference>